<reference evidence="6" key="1">
    <citation type="journal article" date="2019" name="Int. J. Syst. Evol. Microbiol.">
        <title>The Global Catalogue of Microorganisms (GCM) 10K type strain sequencing project: providing services to taxonomists for standard genome sequencing and annotation.</title>
        <authorList>
            <consortium name="The Broad Institute Genomics Platform"/>
            <consortium name="The Broad Institute Genome Sequencing Center for Infectious Disease"/>
            <person name="Wu L."/>
            <person name="Ma J."/>
        </authorList>
    </citation>
    <scope>NUCLEOTIDE SEQUENCE [LARGE SCALE GENOMIC DNA]</scope>
    <source>
        <strain evidence="6">ZS-22-S1</strain>
    </source>
</reference>
<evidence type="ECO:0000259" key="3">
    <source>
        <dbReference type="Pfam" id="PF08541"/>
    </source>
</evidence>
<accession>A0ABV9S887</accession>
<feature type="domain" description="Beta-ketoacyl-[acyl-carrier-protein] synthase III N-terminal" evidence="4">
    <location>
        <begin position="99"/>
        <end position="176"/>
    </location>
</feature>
<dbReference type="PANTHER" id="PTHR34069:SF2">
    <property type="entry name" value="BETA-KETOACYL-[ACYL-CARRIER-PROTEIN] SYNTHASE III"/>
    <property type="match status" value="1"/>
</dbReference>
<dbReference type="Pfam" id="PF08541">
    <property type="entry name" value="ACP_syn_III_C"/>
    <property type="match status" value="1"/>
</dbReference>
<dbReference type="EMBL" id="JBHSIS010000020">
    <property type="protein sequence ID" value="MFC4857917.1"/>
    <property type="molecule type" value="Genomic_DNA"/>
</dbReference>
<keyword evidence="2 5" id="KW-0012">Acyltransferase</keyword>
<comment type="caution">
    <text evidence="5">The sequence shown here is derived from an EMBL/GenBank/DDBJ whole genome shotgun (WGS) entry which is preliminary data.</text>
</comment>
<dbReference type="InterPro" id="IPR013751">
    <property type="entry name" value="ACP_syn_III_N"/>
</dbReference>
<dbReference type="EC" id="2.3.1.180" evidence="5"/>
<evidence type="ECO:0000313" key="6">
    <source>
        <dbReference type="Proteomes" id="UP001595859"/>
    </source>
</evidence>
<dbReference type="InterPro" id="IPR013747">
    <property type="entry name" value="ACP_syn_III_C"/>
</dbReference>
<gene>
    <name evidence="5" type="ORF">ACFPCV_30830</name>
</gene>
<name>A0ABV9S887_9PSEU</name>
<evidence type="ECO:0000256" key="1">
    <source>
        <dbReference type="ARBA" id="ARBA00022679"/>
    </source>
</evidence>
<dbReference type="GO" id="GO:0033818">
    <property type="term" value="F:beta-ketoacyl-acyl-carrier-protein synthase III activity"/>
    <property type="evidence" value="ECO:0007669"/>
    <property type="project" value="UniProtKB-EC"/>
</dbReference>
<dbReference type="PANTHER" id="PTHR34069">
    <property type="entry name" value="3-OXOACYL-[ACYL-CARRIER-PROTEIN] SYNTHASE 3"/>
    <property type="match status" value="1"/>
</dbReference>
<sequence length="316" mass="32188">MAAGAYRPVAVDSEEVARRLGVDREWIVSRTGVESRGQAGGAESVVAMATTAAIEALHAAGTRATTVDAVVVATSTNPQPCPAIAPQVAAALGLSVPAFDVNIACAGFCYALQVARSLIAVGDCATVLVIGADRMLDIVDPDDRNTASVFADGAGAVVVTAVDGPSGVGPVVWGSVGSRADALEVRPTQFEAASPGSARPALRMDGLAVTRWACATVPKVVTEILRVTGLGWDDVAALVPHQANWRLIKKIAATLEVPEKVVVADDVRVTGNTSAASVPLALHRLVSSGQARSGQWAVLVGFGAGLAYAGQAVRIP</sequence>
<proteinExistence type="predicted"/>
<evidence type="ECO:0000259" key="4">
    <source>
        <dbReference type="Pfam" id="PF08545"/>
    </source>
</evidence>
<evidence type="ECO:0000313" key="5">
    <source>
        <dbReference type="EMBL" id="MFC4857917.1"/>
    </source>
</evidence>
<dbReference type="InterPro" id="IPR016039">
    <property type="entry name" value="Thiolase-like"/>
</dbReference>
<dbReference type="Pfam" id="PF08545">
    <property type="entry name" value="ACP_syn_III"/>
    <property type="match status" value="1"/>
</dbReference>
<keyword evidence="6" id="KW-1185">Reference proteome</keyword>
<dbReference type="SUPFAM" id="SSF53901">
    <property type="entry name" value="Thiolase-like"/>
    <property type="match status" value="1"/>
</dbReference>
<dbReference type="CDD" id="cd00830">
    <property type="entry name" value="KAS_III"/>
    <property type="match status" value="1"/>
</dbReference>
<keyword evidence="1 5" id="KW-0808">Transferase</keyword>
<dbReference type="RefSeq" id="WP_378059979.1">
    <property type="nucleotide sequence ID" value="NZ_JBHSIS010000020.1"/>
</dbReference>
<evidence type="ECO:0000256" key="2">
    <source>
        <dbReference type="ARBA" id="ARBA00023315"/>
    </source>
</evidence>
<feature type="domain" description="Beta-ketoacyl-[acyl-carrier-protein] synthase III C-terminal" evidence="3">
    <location>
        <begin position="227"/>
        <end position="315"/>
    </location>
</feature>
<dbReference type="Gene3D" id="3.40.47.10">
    <property type="match status" value="1"/>
</dbReference>
<organism evidence="5 6">
    <name type="scientific">Actinophytocola glycyrrhizae</name>
    <dbReference type="NCBI Taxonomy" id="2044873"/>
    <lineage>
        <taxon>Bacteria</taxon>
        <taxon>Bacillati</taxon>
        <taxon>Actinomycetota</taxon>
        <taxon>Actinomycetes</taxon>
        <taxon>Pseudonocardiales</taxon>
        <taxon>Pseudonocardiaceae</taxon>
    </lineage>
</organism>
<dbReference type="Proteomes" id="UP001595859">
    <property type="component" value="Unassembled WGS sequence"/>
</dbReference>
<protein>
    <submittedName>
        <fullName evidence="5">Beta-ketoacyl-ACP synthase 3</fullName>
        <ecNumber evidence="5">2.3.1.180</ecNumber>
    </submittedName>
</protein>
<dbReference type="NCBIfam" id="NF006829">
    <property type="entry name" value="PRK09352.1"/>
    <property type="match status" value="1"/>
</dbReference>